<dbReference type="EMBL" id="LXFE01001635">
    <property type="protein sequence ID" value="OLL23425.1"/>
    <property type="molecule type" value="Genomic_DNA"/>
</dbReference>
<dbReference type="OrthoDB" id="25131at2759"/>
<dbReference type="CDD" id="cd00413">
    <property type="entry name" value="Glyco_hydrolase_16"/>
    <property type="match status" value="1"/>
</dbReference>
<evidence type="ECO:0000313" key="4">
    <source>
        <dbReference type="Proteomes" id="UP000186594"/>
    </source>
</evidence>
<accession>A0A1U7LL91</accession>
<dbReference type="Gene3D" id="2.60.120.200">
    <property type="match status" value="1"/>
</dbReference>
<feature type="signal peptide" evidence="1">
    <location>
        <begin position="1"/>
        <end position="17"/>
    </location>
</feature>
<keyword evidence="4" id="KW-1185">Reference proteome</keyword>
<feature type="chain" id="PRO_5012075346" evidence="1">
    <location>
        <begin position="18"/>
        <end position="294"/>
    </location>
</feature>
<dbReference type="PANTHER" id="PTHR38121">
    <property type="entry name" value="GH16 DOMAIN-CONTAINING PROTEIN"/>
    <property type="match status" value="1"/>
</dbReference>
<dbReference type="InterPro" id="IPR000757">
    <property type="entry name" value="Beta-glucanase-like"/>
</dbReference>
<dbReference type="AlphaFoldDB" id="A0A1U7LL91"/>
<dbReference type="Proteomes" id="UP000186594">
    <property type="component" value="Unassembled WGS sequence"/>
</dbReference>
<evidence type="ECO:0000259" key="2">
    <source>
        <dbReference type="PROSITE" id="PS51762"/>
    </source>
</evidence>
<reference evidence="3 4" key="1">
    <citation type="submission" date="2016-04" db="EMBL/GenBank/DDBJ databases">
        <title>Evolutionary innovation and constraint leading to complex multicellularity in the Ascomycota.</title>
        <authorList>
            <person name="Cisse O."/>
            <person name="Nguyen A."/>
            <person name="Hewitt D.A."/>
            <person name="Jedd G."/>
            <person name="Stajich J.E."/>
        </authorList>
    </citation>
    <scope>NUCLEOTIDE SEQUENCE [LARGE SCALE GENOMIC DNA]</scope>
    <source>
        <strain evidence="3 4">DAH-3</strain>
    </source>
</reference>
<evidence type="ECO:0000256" key="1">
    <source>
        <dbReference type="SAM" id="SignalP"/>
    </source>
</evidence>
<dbReference type="SUPFAM" id="SSF49899">
    <property type="entry name" value="Concanavalin A-like lectins/glucanases"/>
    <property type="match status" value="1"/>
</dbReference>
<dbReference type="PANTHER" id="PTHR38121:SF2">
    <property type="entry name" value="ACYLTRANSFERASE 3 DOMAIN-CONTAINING PROTEIN"/>
    <property type="match status" value="1"/>
</dbReference>
<comment type="caution">
    <text evidence="3">The sequence shown here is derived from an EMBL/GenBank/DDBJ whole genome shotgun (WGS) entry which is preliminary data.</text>
</comment>
<proteinExistence type="predicted"/>
<dbReference type="OMA" id="WLIDNAT"/>
<dbReference type="GO" id="GO:0005975">
    <property type="term" value="P:carbohydrate metabolic process"/>
    <property type="evidence" value="ECO:0007669"/>
    <property type="project" value="InterPro"/>
</dbReference>
<dbReference type="PROSITE" id="PS51762">
    <property type="entry name" value="GH16_2"/>
    <property type="match status" value="1"/>
</dbReference>
<dbReference type="GO" id="GO:0004553">
    <property type="term" value="F:hydrolase activity, hydrolyzing O-glycosyl compounds"/>
    <property type="evidence" value="ECO:0007669"/>
    <property type="project" value="InterPro"/>
</dbReference>
<dbReference type="Pfam" id="PF00722">
    <property type="entry name" value="Glyco_hydro_16"/>
    <property type="match status" value="1"/>
</dbReference>
<keyword evidence="1" id="KW-0732">Signal</keyword>
<dbReference type="STRING" id="1198029.A0A1U7LL91"/>
<dbReference type="InterPro" id="IPR013320">
    <property type="entry name" value="ConA-like_dom_sf"/>
</dbReference>
<name>A0A1U7LL91_NEOID</name>
<feature type="domain" description="GH16" evidence="2">
    <location>
        <begin position="42"/>
        <end position="268"/>
    </location>
</feature>
<sequence>MLLIFIVFSLASQLSQAICECGYKTANGLLWTHTLNSDFTAPSMTNVTYSSFSSQWTISNWSNGNVAAGNRTVTIGRQFLPQNVYFQNKSLNLKVSAYTGRGKILCGEISTVRADILYGSFRSTFKVQPVSGACAGFFYYYVWINNNPELIGQNDTQEIDVEILTKDPTTRAVHYTQQPIVRGSQFTNVLPNPWTNFVRYRFDWLPKSSTFFADGQRERTIRVNTEHTPGTVKLNMWSNGNTLWSAGPPTQDAIMSVQNTCFFFNVSEDLKNLPTSEFNTACSAHRVPVCKVLD</sequence>
<protein>
    <submittedName>
        <fullName evidence="3">Beta-glucanase</fullName>
    </submittedName>
</protein>
<gene>
    <name evidence="3" type="ORF">NEOLI_004390</name>
</gene>
<organism evidence="3 4">
    <name type="scientific">Neolecta irregularis (strain DAH-3)</name>
    <dbReference type="NCBI Taxonomy" id="1198029"/>
    <lineage>
        <taxon>Eukaryota</taxon>
        <taxon>Fungi</taxon>
        <taxon>Dikarya</taxon>
        <taxon>Ascomycota</taxon>
        <taxon>Taphrinomycotina</taxon>
        <taxon>Neolectales</taxon>
        <taxon>Neolectaceae</taxon>
        <taxon>Neolecta</taxon>
    </lineage>
</organism>
<evidence type="ECO:0000313" key="3">
    <source>
        <dbReference type="EMBL" id="OLL23425.1"/>
    </source>
</evidence>